<evidence type="ECO:0000313" key="1">
    <source>
        <dbReference type="EMBL" id="XCH39353.1"/>
    </source>
</evidence>
<organism evidence="1">
    <name type="scientific">Faxonius propinquus nudivirus</name>
    <dbReference type="NCBI Taxonomy" id="3139431"/>
    <lineage>
        <taxon>Viruses</taxon>
        <taxon>Viruses incertae sedis</taxon>
        <taxon>Naldaviricetes</taxon>
        <taxon>Lefavirales</taxon>
        <taxon>Nudiviridae</taxon>
    </lineage>
</organism>
<accession>A0AAU8GBS7</accession>
<proteinExistence type="predicted"/>
<dbReference type="EMBL" id="PP955094">
    <property type="protein sequence ID" value="XCH39353.1"/>
    <property type="molecule type" value="Genomic_DNA"/>
</dbReference>
<reference evidence="1" key="1">
    <citation type="submission" date="2024-06" db="EMBL/GenBank/DDBJ databases">
        <title>North American crayfish harbour diverse members of the Nudiviridae.</title>
        <authorList>
            <person name="Stratton C."/>
            <person name="Bojko J."/>
        </authorList>
    </citation>
    <scope>NUCLEOTIDE SEQUENCE</scope>
    <source>
        <strain evidence="1">142H</strain>
    </source>
</reference>
<sequence>MVDILDISKTYGEVIKSLCKNAPNSFFKFKKIMYFYYGTKFNKYVWNKHIPIKILPTDTDITGKIPLIHIIPKLLPIVKDIIIIVYYENVLPNFPPPIIKISTHHLQLKKEIITYN</sequence>
<name>A0AAU8GBS7_9VIRU</name>
<gene>
    <name evidence="1" type="ORF">FpNV_108</name>
</gene>
<protein>
    <submittedName>
        <fullName evidence="1">Uncharacterized protein</fullName>
    </submittedName>
</protein>